<dbReference type="Proteomes" id="UP000254124">
    <property type="component" value="Unassembled WGS sequence"/>
</dbReference>
<accession>A0A379S0X0</accession>
<reference evidence="2" key="2">
    <citation type="submission" date="2018-07" db="EMBL/GenBank/DDBJ databases">
        <authorList>
            <consortium name="GenomeTrakr network: Whole genome sequencing for foodborne pathogen traceback"/>
        </authorList>
    </citation>
    <scope>NUCLEOTIDE SEQUENCE</scope>
    <source>
        <strain evidence="2">FDA00001204</strain>
    </source>
</reference>
<keyword evidence="1" id="KW-0812">Transmembrane</keyword>
<keyword evidence="1" id="KW-1133">Transmembrane helix</keyword>
<protein>
    <submittedName>
        <fullName evidence="3">Uncharacterized protein</fullName>
    </submittedName>
</protein>
<keyword evidence="1" id="KW-0472">Membrane</keyword>
<organism evidence="3 4">
    <name type="scientific">Salmonella enterica subsp. arizonae</name>
    <dbReference type="NCBI Taxonomy" id="59203"/>
    <lineage>
        <taxon>Bacteria</taxon>
        <taxon>Pseudomonadati</taxon>
        <taxon>Pseudomonadota</taxon>
        <taxon>Gammaproteobacteria</taxon>
        <taxon>Enterobacterales</taxon>
        <taxon>Enterobacteriaceae</taxon>
        <taxon>Salmonella</taxon>
    </lineage>
</organism>
<reference evidence="3 4" key="1">
    <citation type="submission" date="2018-06" db="EMBL/GenBank/DDBJ databases">
        <authorList>
            <consortium name="Pathogen Informatics"/>
            <person name="Doyle S."/>
        </authorList>
    </citation>
    <scope>NUCLEOTIDE SEQUENCE [LARGE SCALE GENOMIC DNA]</scope>
    <source>
        <strain evidence="3 4">NCTC7295</strain>
    </source>
</reference>
<feature type="transmembrane region" description="Helical" evidence="1">
    <location>
        <begin position="60"/>
        <end position="83"/>
    </location>
</feature>
<proteinExistence type="predicted"/>
<dbReference type="EMBL" id="UGWZ01000001">
    <property type="protein sequence ID" value="SUG13690.1"/>
    <property type="molecule type" value="Genomic_DNA"/>
</dbReference>
<dbReference type="EMBL" id="AAMGFJ010000030">
    <property type="protein sequence ID" value="EDH0572111.1"/>
    <property type="molecule type" value="Genomic_DNA"/>
</dbReference>
<name>A0A379S0X0_SALER</name>
<sequence>MDELAKKVQEKYIEDLTSKYPLHRFLILFMVIFFMLTYQNGNVDIYNILNQTSLKEVFDFQGGVLSGLSMLQLMQALIISLILNSSHKKINFSIFNRLILIGNSNGYIAKIHEKYKSLKRNDAYDFFLIKEIDNKITDKKACLRVKVINSEIIFSLLFCILWSFHISAVNIVSMFSLLLLWFYVQWDIYKFYTSDFFPLYVAKQYLLDEPIVATEGFHD</sequence>
<feature type="transmembrane region" description="Helical" evidence="1">
    <location>
        <begin position="21"/>
        <end position="40"/>
    </location>
</feature>
<gene>
    <name evidence="2" type="ORF">AHX45_18740</name>
    <name evidence="3" type="ORF">NCTC7295_01279</name>
</gene>
<evidence type="ECO:0000313" key="2">
    <source>
        <dbReference type="EMBL" id="EDH0572111.1"/>
    </source>
</evidence>
<evidence type="ECO:0000256" key="1">
    <source>
        <dbReference type="SAM" id="Phobius"/>
    </source>
</evidence>
<evidence type="ECO:0000313" key="3">
    <source>
        <dbReference type="EMBL" id="SUG13690.1"/>
    </source>
</evidence>
<feature type="transmembrane region" description="Helical" evidence="1">
    <location>
        <begin position="153"/>
        <end position="184"/>
    </location>
</feature>
<evidence type="ECO:0000313" key="4">
    <source>
        <dbReference type="Proteomes" id="UP000254124"/>
    </source>
</evidence>
<dbReference type="AlphaFoldDB" id="A0A379S0X0"/>